<name>J9FJZ3_9ZZZZ</name>
<dbReference type="EMBL" id="AMCI01009142">
    <property type="protein sequence ID" value="EJW89962.1"/>
    <property type="molecule type" value="Genomic_DNA"/>
</dbReference>
<dbReference type="AlphaFoldDB" id="J9FJZ3"/>
<gene>
    <name evidence="1" type="ORF">EVA_21931</name>
</gene>
<reference evidence="1" key="1">
    <citation type="journal article" date="2012" name="PLoS ONE">
        <title>Gene sets for utilization of primary and secondary nutrition supplies in the distal gut of endangered iberian lynx.</title>
        <authorList>
            <person name="Alcaide M."/>
            <person name="Messina E."/>
            <person name="Richter M."/>
            <person name="Bargiela R."/>
            <person name="Peplies J."/>
            <person name="Huws S.A."/>
            <person name="Newbold C.J."/>
            <person name="Golyshin P.N."/>
            <person name="Simon M.A."/>
            <person name="Lopez G."/>
            <person name="Yakimov M.M."/>
            <person name="Ferrer M."/>
        </authorList>
    </citation>
    <scope>NUCLEOTIDE SEQUENCE</scope>
</reference>
<organism evidence="1">
    <name type="scientific">gut metagenome</name>
    <dbReference type="NCBI Taxonomy" id="749906"/>
    <lineage>
        <taxon>unclassified sequences</taxon>
        <taxon>metagenomes</taxon>
        <taxon>organismal metagenomes</taxon>
    </lineage>
</organism>
<comment type="caution">
    <text evidence="1">The sequence shown here is derived from an EMBL/GenBank/DDBJ whole genome shotgun (WGS) entry which is preliminary data.</text>
</comment>
<feature type="non-terminal residue" evidence="1">
    <location>
        <position position="46"/>
    </location>
</feature>
<sequence>MPKKTPPESLSKTTSTFIFELNECQRRHYLAQSALDLGKHGVSKIS</sequence>
<proteinExistence type="predicted"/>
<accession>J9FJZ3</accession>
<protein>
    <submittedName>
        <fullName evidence="1">Uncharacterized protein</fullName>
    </submittedName>
</protein>
<evidence type="ECO:0000313" key="1">
    <source>
        <dbReference type="EMBL" id="EJW89962.1"/>
    </source>
</evidence>